<dbReference type="EMBL" id="CAFZ01000392">
    <property type="protein sequence ID" value="CCA75061.1"/>
    <property type="molecule type" value="Genomic_DNA"/>
</dbReference>
<feature type="transmembrane region" description="Helical" evidence="1">
    <location>
        <begin position="47"/>
        <end position="67"/>
    </location>
</feature>
<sequence length="86" mass="9916">MSLLDQSNDWGSRESRAHFEIPLEEWRRRMDEITNAMWSRAYAGKAASYWFLLGLIVIRFVSISVFFKTVATQRAEKANKGDIGST</sequence>
<evidence type="ECO:0000256" key="1">
    <source>
        <dbReference type="SAM" id="Phobius"/>
    </source>
</evidence>
<dbReference type="HOGENOM" id="CLU_2498688_0_0_1"/>
<keyword evidence="1" id="KW-0812">Transmembrane</keyword>
<dbReference type="InParanoid" id="G4TUR8"/>
<protein>
    <submittedName>
        <fullName evidence="2">Uncharacterized protein</fullName>
    </submittedName>
</protein>
<dbReference type="AlphaFoldDB" id="G4TUR8"/>
<proteinExistence type="predicted"/>
<comment type="caution">
    <text evidence="2">The sequence shown here is derived from an EMBL/GenBank/DDBJ whole genome shotgun (WGS) entry which is preliminary data.</text>
</comment>
<evidence type="ECO:0000313" key="2">
    <source>
        <dbReference type="EMBL" id="CCA75061.1"/>
    </source>
</evidence>
<dbReference type="OrthoDB" id="2687704at2759"/>
<keyword evidence="1" id="KW-1133">Transmembrane helix</keyword>
<accession>G4TUR8</accession>
<organism evidence="2 3">
    <name type="scientific">Serendipita indica (strain DSM 11827)</name>
    <name type="common">Root endophyte fungus</name>
    <name type="synonym">Piriformospora indica</name>
    <dbReference type="NCBI Taxonomy" id="1109443"/>
    <lineage>
        <taxon>Eukaryota</taxon>
        <taxon>Fungi</taxon>
        <taxon>Dikarya</taxon>
        <taxon>Basidiomycota</taxon>
        <taxon>Agaricomycotina</taxon>
        <taxon>Agaricomycetes</taxon>
        <taxon>Sebacinales</taxon>
        <taxon>Serendipitaceae</taxon>
        <taxon>Serendipita</taxon>
    </lineage>
</organism>
<keyword evidence="3" id="KW-1185">Reference proteome</keyword>
<name>G4TUR8_SERID</name>
<gene>
    <name evidence="2" type="ORF">PIIN_09046</name>
</gene>
<evidence type="ECO:0000313" key="3">
    <source>
        <dbReference type="Proteomes" id="UP000007148"/>
    </source>
</evidence>
<keyword evidence="1" id="KW-0472">Membrane</keyword>
<reference evidence="2 3" key="1">
    <citation type="journal article" date="2011" name="PLoS Pathog.">
        <title>Endophytic Life Strategies Decoded by Genome and Transcriptome Analyses of the Mutualistic Root Symbiont Piriformospora indica.</title>
        <authorList>
            <person name="Zuccaro A."/>
            <person name="Lahrmann U."/>
            <person name="Guldener U."/>
            <person name="Langen G."/>
            <person name="Pfiffi S."/>
            <person name="Biedenkopf D."/>
            <person name="Wong P."/>
            <person name="Samans B."/>
            <person name="Grimm C."/>
            <person name="Basiewicz M."/>
            <person name="Murat C."/>
            <person name="Martin F."/>
            <person name="Kogel K.H."/>
        </authorList>
    </citation>
    <scope>NUCLEOTIDE SEQUENCE [LARGE SCALE GENOMIC DNA]</scope>
    <source>
        <strain evidence="2 3">DSM 11827</strain>
    </source>
</reference>
<dbReference type="Proteomes" id="UP000007148">
    <property type="component" value="Unassembled WGS sequence"/>
</dbReference>